<dbReference type="HAMAP" id="MF_00691">
    <property type="entry name" value="PxpA"/>
    <property type="match status" value="1"/>
</dbReference>
<evidence type="ECO:0000256" key="2">
    <source>
        <dbReference type="SAM" id="MobiDB-lite"/>
    </source>
</evidence>
<proteinExistence type="inferred from homology"/>
<reference evidence="3" key="1">
    <citation type="journal article" date="2014" name="Int. J. Syst. Evol. Microbiol.">
        <title>Complete genome sequence of Corynebacterium casei LMG S-19264T (=DSM 44701T), isolated from a smear-ripened cheese.</title>
        <authorList>
            <consortium name="US DOE Joint Genome Institute (JGI-PGF)"/>
            <person name="Walter F."/>
            <person name="Albersmeier A."/>
            <person name="Kalinowski J."/>
            <person name="Ruckert C."/>
        </authorList>
    </citation>
    <scope>NUCLEOTIDE SEQUENCE</scope>
    <source>
        <strain evidence="3">CGMCC 4.7308</strain>
    </source>
</reference>
<keyword evidence="4" id="KW-1185">Reference proteome</keyword>
<dbReference type="GO" id="GO:0017168">
    <property type="term" value="F:5-oxoprolinase (ATP-hydrolyzing) activity"/>
    <property type="evidence" value="ECO:0007669"/>
    <property type="project" value="UniProtKB-UniRule"/>
</dbReference>
<protein>
    <recommendedName>
        <fullName evidence="1">5-oxoprolinase subunit A</fullName>
        <shortName evidence="1">5-OPase subunit A</shortName>
        <ecNumber evidence="1">3.5.2.9</ecNumber>
    </recommendedName>
    <alternativeName>
        <fullName evidence="1">5-oxoprolinase (ATP-hydrolyzing) subunit A</fullName>
    </alternativeName>
</protein>
<keyword evidence="1" id="KW-0067">ATP-binding</keyword>
<sequence length="291" mass="29887">MGTVDSTAPGRSIDLNSDLAESFGRWTLGDDDAMLALVSSANVACGFHAGDPLTILAALRTARDRGVAVGAHVAYRDLAGFGRRDLDASPDELYGDVVYQLGALAGLARAAGTRVHYVKPHGALYNRIARDPVHAGAVVAAVADVDRDLPVLGLPGSVVLDVAAEAGLTTWREAFADRAYRPDGTLASRRDPGAVVHDPDEVAARALRMATEGTVVAVDGTVLDLRPDSLCLHSDTPGAVQLATAVRAALDRAGVRVAPLADGVAPVQAPGAARAAAPAGGEPSEVTPSWQ</sequence>
<dbReference type="CDD" id="cd10787">
    <property type="entry name" value="LamB_YcsF_like"/>
    <property type="match status" value="1"/>
</dbReference>
<dbReference type="AlphaFoldDB" id="A0A917WGA4"/>
<dbReference type="Pfam" id="PF03746">
    <property type="entry name" value="LamB_YcsF"/>
    <property type="match status" value="1"/>
</dbReference>
<comment type="catalytic activity">
    <reaction evidence="1">
        <text>5-oxo-L-proline + ATP + 2 H2O = L-glutamate + ADP + phosphate + H(+)</text>
        <dbReference type="Rhea" id="RHEA:10348"/>
        <dbReference type="ChEBI" id="CHEBI:15377"/>
        <dbReference type="ChEBI" id="CHEBI:15378"/>
        <dbReference type="ChEBI" id="CHEBI:29985"/>
        <dbReference type="ChEBI" id="CHEBI:30616"/>
        <dbReference type="ChEBI" id="CHEBI:43474"/>
        <dbReference type="ChEBI" id="CHEBI:58402"/>
        <dbReference type="ChEBI" id="CHEBI:456216"/>
        <dbReference type="EC" id="3.5.2.9"/>
    </reaction>
</comment>
<dbReference type="EMBL" id="BMNA01000004">
    <property type="protein sequence ID" value="GGM01612.1"/>
    <property type="molecule type" value="Genomic_DNA"/>
</dbReference>
<evidence type="ECO:0000313" key="3">
    <source>
        <dbReference type="EMBL" id="GGM01612.1"/>
    </source>
</evidence>
<dbReference type="PANTHER" id="PTHR30292:SF0">
    <property type="entry name" value="5-OXOPROLINASE SUBUNIT A"/>
    <property type="match status" value="1"/>
</dbReference>
<keyword evidence="1" id="KW-0547">Nucleotide-binding</keyword>
<reference evidence="3" key="2">
    <citation type="submission" date="2020-09" db="EMBL/GenBank/DDBJ databases">
        <authorList>
            <person name="Sun Q."/>
            <person name="Zhou Y."/>
        </authorList>
    </citation>
    <scope>NUCLEOTIDE SEQUENCE</scope>
    <source>
        <strain evidence="3">CGMCC 4.7308</strain>
    </source>
</reference>
<feature type="compositionally biased region" description="Low complexity" evidence="2">
    <location>
        <begin position="270"/>
        <end position="283"/>
    </location>
</feature>
<dbReference type="GO" id="GO:0005975">
    <property type="term" value="P:carbohydrate metabolic process"/>
    <property type="evidence" value="ECO:0007669"/>
    <property type="project" value="InterPro"/>
</dbReference>
<dbReference type="PANTHER" id="PTHR30292">
    <property type="entry name" value="UNCHARACTERIZED PROTEIN YBGL-RELATED"/>
    <property type="match status" value="1"/>
</dbReference>
<gene>
    <name evidence="1" type="primary">pxpA</name>
    <name evidence="3" type="ORF">GCM10011594_22110</name>
</gene>
<keyword evidence="1" id="KW-0378">Hydrolase</keyword>
<feature type="region of interest" description="Disordered" evidence="2">
    <location>
        <begin position="270"/>
        <end position="291"/>
    </location>
</feature>
<accession>A0A917WGA4</accession>
<comment type="function">
    <text evidence="1">Catalyzes the cleavage of 5-oxoproline to form L-glutamate coupled to the hydrolysis of ATP to ADP and inorganic phosphate.</text>
</comment>
<dbReference type="Gene3D" id="3.20.20.370">
    <property type="entry name" value="Glycoside hydrolase/deacetylase"/>
    <property type="match status" value="1"/>
</dbReference>
<organism evidence="3 4">
    <name type="scientific">Nakamurella endophytica</name>
    <dbReference type="NCBI Taxonomy" id="1748367"/>
    <lineage>
        <taxon>Bacteria</taxon>
        <taxon>Bacillati</taxon>
        <taxon>Actinomycetota</taxon>
        <taxon>Actinomycetes</taxon>
        <taxon>Nakamurellales</taxon>
        <taxon>Nakamurellaceae</taxon>
        <taxon>Nakamurella</taxon>
    </lineage>
</organism>
<dbReference type="InterPro" id="IPR005501">
    <property type="entry name" value="LamB/YcsF/PxpA-like"/>
</dbReference>
<comment type="similarity">
    <text evidence="1">Belongs to the LamB/PxpA family.</text>
</comment>
<comment type="caution">
    <text evidence="3">The sequence shown here is derived from an EMBL/GenBank/DDBJ whole genome shotgun (WGS) entry which is preliminary data.</text>
</comment>
<dbReference type="Proteomes" id="UP000655208">
    <property type="component" value="Unassembled WGS sequence"/>
</dbReference>
<dbReference type="NCBIfam" id="NF003814">
    <property type="entry name" value="PRK05406.1-3"/>
    <property type="match status" value="1"/>
</dbReference>
<dbReference type="EC" id="3.5.2.9" evidence="1"/>
<dbReference type="InterPro" id="IPR011330">
    <property type="entry name" value="Glyco_hydro/deAcase_b/a-brl"/>
</dbReference>
<evidence type="ECO:0000313" key="4">
    <source>
        <dbReference type="Proteomes" id="UP000655208"/>
    </source>
</evidence>
<dbReference type="SUPFAM" id="SSF88713">
    <property type="entry name" value="Glycoside hydrolase/deacetylase"/>
    <property type="match status" value="1"/>
</dbReference>
<evidence type="ECO:0000256" key="1">
    <source>
        <dbReference type="HAMAP-Rule" id="MF_00691"/>
    </source>
</evidence>
<comment type="subunit">
    <text evidence="1">Forms a complex composed of PxpA, PxpB and PxpC.</text>
</comment>
<dbReference type="NCBIfam" id="NF003816">
    <property type="entry name" value="PRK05406.1-5"/>
    <property type="match status" value="1"/>
</dbReference>
<dbReference type="GO" id="GO:0005524">
    <property type="term" value="F:ATP binding"/>
    <property type="evidence" value="ECO:0007669"/>
    <property type="project" value="UniProtKB-UniRule"/>
</dbReference>
<name>A0A917WGA4_9ACTN</name>